<proteinExistence type="predicted"/>
<reference evidence="3 4" key="1">
    <citation type="journal article" date="2024" name="Nat. Commun.">
        <title>Phylogenomics reveals the evolutionary origins of lichenization in chlorophyte algae.</title>
        <authorList>
            <person name="Puginier C."/>
            <person name="Libourel C."/>
            <person name="Otte J."/>
            <person name="Skaloud P."/>
            <person name="Haon M."/>
            <person name="Grisel S."/>
            <person name="Petersen M."/>
            <person name="Berrin J.G."/>
            <person name="Delaux P.M."/>
            <person name="Dal Grande F."/>
            <person name="Keller J."/>
        </authorList>
    </citation>
    <scope>NUCLEOTIDE SEQUENCE [LARGE SCALE GENOMIC DNA]</scope>
    <source>
        <strain evidence="3 4">SAG 2043</strain>
    </source>
</reference>
<dbReference type="Pfam" id="PF13401">
    <property type="entry name" value="AAA_22"/>
    <property type="match status" value="1"/>
</dbReference>
<dbReference type="InterPro" id="IPR049945">
    <property type="entry name" value="AAA_22"/>
</dbReference>
<dbReference type="SUPFAM" id="SSF52540">
    <property type="entry name" value="P-loop containing nucleoside triphosphate hydrolases"/>
    <property type="match status" value="1"/>
</dbReference>
<accession>A0AAW1P5P1</accession>
<feature type="region of interest" description="Disordered" evidence="1">
    <location>
        <begin position="550"/>
        <end position="596"/>
    </location>
</feature>
<dbReference type="EMBL" id="JALJOR010000019">
    <property type="protein sequence ID" value="KAK9803971.1"/>
    <property type="molecule type" value="Genomic_DNA"/>
</dbReference>
<feature type="compositionally biased region" description="Polar residues" evidence="1">
    <location>
        <begin position="550"/>
        <end position="563"/>
    </location>
</feature>
<keyword evidence="4" id="KW-1185">Reference proteome</keyword>
<organism evidence="3 4">
    <name type="scientific">[Myrmecia] bisecta</name>
    <dbReference type="NCBI Taxonomy" id="41462"/>
    <lineage>
        <taxon>Eukaryota</taxon>
        <taxon>Viridiplantae</taxon>
        <taxon>Chlorophyta</taxon>
        <taxon>core chlorophytes</taxon>
        <taxon>Trebouxiophyceae</taxon>
        <taxon>Trebouxiales</taxon>
        <taxon>Trebouxiaceae</taxon>
        <taxon>Myrmecia</taxon>
    </lineage>
</organism>
<gene>
    <name evidence="3" type="ORF">WJX72_009376</name>
</gene>
<sequence>MREKGWPSLRVKQQVGVATGTLSQGDLILHGDDEVWGGEYTFLIQLQAGRPCRRSVACEAATPGNHFFVPSPHIQQVMLDLAETSGKMIYLLGPSQSGKSTDACELAEKLRAAGFQVVYICLAELAANPNFQIDDIWDNVLDKMGAQAERPSARTAYSAFLSAIAPGKGDAQVVLLFDDVERLDNAAGSLASFMQMLRSLQNGWANSRVNSTVLVGTSALPLRILETQDTNGPSIIVRDVHASQRFGEQEVEELVRQMAQERGVPLGQAEVGSLAQAILDHGGGVKGLTGGCLYLLDREWQMDRRMDGAAMDRLLHTQMATALVMGMQRAYVSLIREVSSADMDMQSILRHLLTTGCHVPQGCGSPAAVSLLHSGAVRAVRLPEGELGLQISAPLLQEALLLEALQSLNQMPPQLPNPPADPQSREFGEWLLEHAMSLVGSDRLKQPQVRTATGQILDYALEHELSRAICLVLGSTAMAAYELPTGFEMPDELLEAMACFPAWPALTSSPEVVGVDIALDFTNDRVLLRYSDRPTIKSIALLPTSKTISLDRNARPRQSSTAPVPTAPRSAAGPQPPCISGRRWAPSRRRSLNLPAARSMQRGRVTFPARRAQACQAHLTSGRLPCIGLAR</sequence>
<comment type="caution">
    <text evidence="3">The sequence shown here is derived from an EMBL/GenBank/DDBJ whole genome shotgun (WGS) entry which is preliminary data.</text>
</comment>
<evidence type="ECO:0000256" key="1">
    <source>
        <dbReference type="SAM" id="MobiDB-lite"/>
    </source>
</evidence>
<dbReference type="InterPro" id="IPR027417">
    <property type="entry name" value="P-loop_NTPase"/>
</dbReference>
<evidence type="ECO:0000313" key="4">
    <source>
        <dbReference type="Proteomes" id="UP001489004"/>
    </source>
</evidence>
<dbReference type="AlphaFoldDB" id="A0AAW1P5P1"/>
<protein>
    <recommendedName>
        <fullName evidence="2">ORC1/DEAH AAA+ ATPase domain-containing protein</fullName>
    </recommendedName>
</protein>
<dbReference type="Proteomes" id="UP001489004">
    <property type="component" value="Unassembled WGS sequence"/>
</dbReference>
<evidence type="ECO:0000259" key="2">
    <source>
        <dbReference type="Pfam" id="PF13401"/>
    </source>
</evidence>
<dbReference type="GO" id="GO:0016887">
    <property type="term" value="F:ATP hydrolysis activity"/>
    <property type="evidence" value="ECO:0007669"/>
    <property type="project" value="InterPro"/>
</dbReference>
<evidence type="ECO:0000313" key="3">
    <source>
        <dbReference type="EMBL" id="KAK9803971.1"/>
    </source>
</evidence>
<dbReference type="Gene3D" id="3.40.50.300">
    <property type="entry name" value="P-loop containing nucleotide triphosphate hydrolases"/>
    <property type="match status" value="1"/>
</dbReference>
<name>A0AAW1P5P1_9CHLO</name>
<feature type="domain" description="ORC1/DEAH AAA+ ATPase" evidence="2">
    <location>
        <begin position="85"/>
        <end position="220"/>
    </location>
</feature>